<evidence type="ECO:0000313" key="1">
    <source>
        <dbReference type="EMBL" id="RIE11552.1"/>
    </source>
</evidence>
<evidence type="ECO:0000313" key="2">
    <source>
        <dbReference type="EMBL" id="RIE11730.1"/>
    </source>
</evidence>
<protein>
    <submittedName>
        <fullName evidence="1">Carboxypeptidase regulatory-like domain-containing protein</fullName>
    </submittedName>
</protein>
<reference evidence="3 4" key="1">
    <citation type="submission" date="2018-09" db="EMBL/GenBank/DDBJ databases">
        <title>Discovery and Ecogenomic Context for Candidatus Cryosericales, a Global Caldiserica Order Active in Thawing Permafrost.</title>
        <authorList>
            <person name="Martinez M.A."/>
            <person name="Woodcroft B.J."/>
            <person name="Ignacio Espinoza J.C."/>
            <person name="Zayed A."/>
            <person name="Singleton C.M."/>
            <person name="Boyd J."/>
            <person name="Li Y.-F."/>
            <person name="Purvine S."/>
            <person name="Maughan H."/>
            <person name="Hodgkins S.B."/>
            <person name="Anderson D."/>
            <person name="Sederholm M."/>
            <person name="Temperton B."/>
            <person name="Saleska S.R."/>
            <person name="Tyson G.W."/>
            <person name="Rich V.I."/>
        </authorList>
    </citation>
    <scope>NUCLEOTIDE SEQUENCE [LARGE SCALE GENOMIC DNA]</scope>
    <source>
        <strain evidence="2 3">SMC2</strain>
        <strain evidence="1 4">SMC3</strain>
    </source>
</reference>
<evidence type="ECO:0000313" key="3">
    <source>
        <dbReference type="Proteomes" id="UP000265724"/>
    </source>
</evidence>
<keyword evidence="3" id="KW-1185">Reference proteome</keyword>
<dbReference type="EMBL" id="QXIW01000036">
    <property type="protein sequence ID" value="RIE11552.1"/>
    <property type="molecule type" value="Genomic_DNA"/>
</dbReference>
<gene>
    <name evidence="2" type="ORF">SMC2_08620</name>
    <name evidence="1" type="ORF">SMC3_08770</name>
</gene>
<dbReference type="SUPFAM" id="SSF49478">
    <property type="entry name" value="Cna protein B-type domain"/>
    <property type="match status" value="1"/>
</dbReference>
<evidence type="ECO:0000313" key="4">
    <source>
        <dbReference type="Proteomes" id="UP000266042"/>
    </source>
</evidence>
<proteinExistence type="predicted"/>
<sequence length="317" mass="33161">MALPVTSESQFHERRRTMRKGVVLLLLLSLVLAVGCGKQAAPAETGNIHVTVEDHNGGVIKGAALTLTDGTGKATTASSDSEGKASFSGLASGDYDLEGSADGYTTNSTSLSVAGGDQESTLTLASTSAQTSNPSGETADKDVFDGLSSYRWTFSSTEANGVTQQYEGAFEKPDREYILSGTGSSRTEIYKVGTAVKMRSGTGGKWNTVTGDTAQRLVGLHNILFNVLAERYSSITKEGSGFVRSDGGTVNGYSTQKYAHVTTTGGTVTNITAWVIDSGEFSGVITSWVSSETTGGKTTSVKWAFLDLNKPTGIKLP</sequence>
<dbReference type="Proteomes" id="UP000266042">
    <property type="component" value="Unassembled WGS sequence"/>
</dbReference>
<comment type="caution">
    <text evidence="1">The sequence shown here is derived from an EMBL/GenBank/DDBJ whole genome shotgun (WGS) entry which is preliminary data.</text>
</comment>
<accession>A0A398D855</accession>
<dbReference type="Gene3D" id="2.60.40.10">
    <property type="entry name" value="Immunoglobulins"/>
    <property type="match status" value="1"/>
</dbReference>
<dbReference type="EMBL" id="QXIX01000059">
    <property type="protein sequence ID" value="RIE11730.1"/>
    <property type="molecule type" value="Genomic_DNA"/>
</dbReference>
<dbReference type="Proteomes" id="UP000265724">
    <property type="component" value="Unassembled WGS sequence"/>
</dbReference>
<dbReference type="AlphaFoldDB" id="A0A398D855"/>
<keyword evidence="1" id="KW-0645">Protease</keyword>
<keyword evidence="1" id="KW-0378">Hydrolase</keyword>
<dbReference type="GO" id="GO:0004180">
    <property type="term" value="F:carboxypeptidase activity"/>
    <property type="evidence" value="ECO:0007669"/>
    <property type="project" value="UniProtKB-KW"/>
</dbReference>
<dbReference type="Pfam" id="PF13620">
    <property type="entry name" value="CarboxypepD_reg"/>
    <property type="match status" value="1"/>
</dbReference>
<dbReference type="InterPro" id="IPR013783">
    <property type="entry name" value="Ig-like_fold"/>
</dbReference>
<keyword evidence="1" id="KW-0121">Carboxypeptidase</keyword>
<organism evidence="1 4">
    <name type="scientific">Candidatus Cryosericum hinesii</name>
    <dbReference type="NCBI Taxonomy" id="2290915"/>
    <lineage>
        <taxon>Bacteria</taxon>
        <taxon>Pseudomonadati</taxon>
        <taxon>Caldisericota/Cryosericota group</taxon>
        <taxon>Candidatus Cryosericota</taxon>
        <taxon>Candidatus Cryosericia</taxon>
        <taxon>Candidatus Cryosericales</taxon>
        <taxon>Candidatus Cryosericaceae</taxon>
        <taxon>Candidatus Cryosericum</taxon>
    </lineage>
</organism>
<name>A0A398D855_9BACT</name>